<name>A0AA35ZJW0_LACSI</name>
<dbReference type="Proteomes" id="UP001177003">
    <property type="component" value="Chromosome 7"/>
</dbReference>
<accession>A0AA35ZJW0</accession>
<dbReference type="PANTHER" id="PTHR33018:SF34">
    <property type="entry name" value="OS02G0472350 PROTEIN"/>
    <property type="match status" value="1"/>
</dbReference>
<dbReference type="AlphaFoldDB" id="A0AA35ZJW0"/>
<protein>
    <recommendedName>
        <fullName evidence="2">DUF8039 domain-containing protein</fullName>
    </recommendedName>
</protein>
<dbReference type="InterPro" id="IPR058352">
    <property type="entry name" value="DUF8039"/>
</dbReference>
<evidence type="ECO:0000313" key="3">
    <source>
        <dbReference type="EMBL" id="CAI9293978.1"/>
    </source>
</evidence>
<reference evidence="3" key="1">
    <citation type="submission" date="2023-04" db="EMBL/GenBank/DDBJ databases">
        <authorList>
            <person name="Vijverberg K."/>
            <person name="Xiong W."/>
            <person name="Schranz E."/>
        </authorList>
    </citation>
    <scope>NUCLEOTIDE SEQUENCE</scope>
</reference>
<evidence type="ECO:0000313" key="4">
    <source>
        <dbReference type="Proteomes" id="UP001177003"/>
    </source>
</evidence>
<gene>
    <name evidence="3" type="ORF">LSALG_LOCUS32972</name>
</gene>
<dbReference type="EMBL" id="OX465083">
    <property type="protein sequence ID" value="CAI9293978.1"/>
    <property type="molecule type" value="Genomic_DNA"/>
</dbReference>
<feature type="region of interest" description="Disordered" evidence="1">
    <location>
        <begin position="88"/>
        <end position="127"/>
    </location>
</feature>
<dbReference type="PANTHER" id="PTHR33018">
    <property type="entry name" value="OS10G0338966 PROTEIN-RELATED"/>
    <property type="match status" value="1"/>
</dbReference>
<keyword evidence="4" id="KW-1185">Reference proteome</keyword>
<feature type="domain" description="DUF8039" evidence="2">
    <location>
        <begin position="3"/>
        <end position="81"/>
    </location>
</feature>
<dbReference type="Pfam" id="PF26133">
    <property type="entry name" value="DUF8039"/>
    <property type="match status" value="1"/>
</dbReference>
<feature type="compositionally biased region" description="Basic and acidic residues" evidence="1">
    <location>
        <begin position="88"/>
        <end position="99"/>
    </location>
</feature>
<organism evidence="3 4">
    <name type="scientific">Lactuca saligna</name>
    <name type="common">Willowleaf lettuce</name>
    <dbReference type="NCBI Taxonomy" id="75948"/>
    <lineage>
        <taxon>Eukaryota</taxon>
        <taxon>Viridiplantae</taxon>
        <taxon>Streptophyta</taxon>
        <taxon>Embryophyta</taxon>
        <taxon>Tracheophyta</taxon>
        <taxon>Spermatophyta</taxon>
        <taxon>Magnoliopsida</taxon>
        <taxon>eudicotyledons</taxon>
        <taxon>Gunneridae</taxon>
        <taxon>Pentapetalae</taxon>
        <taxon>asterids</taxon>
        <taxon>campanulids</taxon>
        <taxon>Asterales</taxon>
        <taxon>Asteraceae</taxon>
        <taxon>Cichorioideae</taxon>
        <taxon>Cichorieae</taxon>
        <taxon>Lactucinae</taxon>
        <taxon>Lactuca</taxon>
    </lineage>
</organism>
<evidence type="ECO:0000259" key="2">
    <source>
        <dbReference type="Pfam" id="PF26133"/>
    </source>
</evidence>
<sequence length="127" mass="14538">MKTMKCILQYPDNRSNVAYGTVYISSERQAIHGVPLQDDCYKVSIDEVIKGAAFLPYQNGDIKTVEEAHKAFAAWPKYLVKCDKKIPQMRSTQDDECKSSKKQKKSFITRDSIGKHTRSTFNKTKQI</sequence>
<proteinExistence type="predicted"/>
<evidence type="ECO:0000256" key="1">
    <source>
        <dbReference type="SAM" id="MobiDB-lite"/>
    </source>
</evidence>